<dbReference type="GO" id="GO:0005665">
    <property type="term" value="C:RNA polymerase II, core complex"/>
    <property type="evidence" value="ECO:0007669"/>
    <property type="project" value="TreeGrafter"/>
</dbReference>
<dbReference type="GO" id="GO:0003899">
    <property type="term" value="F:DNA-directed RNA polymerase activity"/>
    <property type="evidence" value="ECO:0007669"/>
    <property type="project" value="UniProtKB-EC"/>
</dbReference>
<dbReference type="InterPro" id="IPR007080">
    <property type="entry name" value="RNA_pol_Rpb1_1"/>
</dbReference>
<dbReference type="InterPro" id="IPR045867">
    <property type="entry name" value="DNA-dir_RpoC_beta_prime"/>
</dbReference>
<dbReference type="GO" id="GO:0006351">
    <property type="term" value="P:DNA-templated transcription"/>
    <property type="evidence" value="ECO:0007669"/>
    <property type="project" value="InterPro"/>
</dbReference>
<evidence type="ECO:0000313" key="8">
    <source>
        <dbReference type="Proteomes" id="UP001418222"/>
    </source>
</evidence>
<keyword evidence="2 7" id="KW-0240">DNA-directed RNA polymerase</keyword>
<comment type="caution">
    <text evidence="7">The sequence shown here is derived from an EMBL/GenBank/DDBJ whole genome shotgun (WGS) entry which is preliminary data.</text>
</comment>
<organism evidence="7 8">
    <name type="scientific">Platanthera zijinensis</name>
    <dbReference type="NCBI Taxonomy" id="2320716"/>
    <lineage>
        <taxon>Eukaryota</taxon>
        <taxon>Viridiplantae</taxon>
        <taxon>Streptophyta</taxon>
        <taxon>Embryophyta</taxon>
        <taxon>Tracheophyta</taxon>
        <taxon>Spermatophyta</taxon>
        <taxon>Magnoliopsida</taxon>
        <taxon>Liliopsida</taxon>
        <taxon>Asparagales</taxon>
        <taxon>Orchidaceae</taxon>
        <taxon>Orchidoideae</taxon>
        <taxon>Orchideae</taxon>
        <taxon>Orchidinae</taxon>
        <taxon>Platanthera</taxon>
    </lineage>
</organism>
<evidence type="ECO:0000256" key="3">
    <source>
        <dbReference type="ARBA" id="ARBA00022679"/>
    </source>
</evidence>
<evidence type="ECO:0000256" key="1">
    <source>
        <dbReference type="ARBA" id="ARBA00012418"/>
    </source>
</evidence>
<dbReference type="Proteomes" id="UP001418222">
    <property type="component" value="Unassembled WGS sequence"/>
</dbReference>
<dbReference type="PANTHER" id="PTHR19376">
    <property type="entry name" value="DNA-DIRECTED RNA POLYMERASE"/>
    <property type="match status" value="1"/>
</dbReference>
<evidence type="ECO:0000313" key="7">
    <source>
        <dbReference type="EMBL" id="KAK8942608.1"/>
    </source>
</evidence>
<dbReference type="EMBL" id="JBBWWQ010000007">
    <property type="protein sequence ID" value="KAK8942608.1"/>
    <property type="molecule type" value="Genomic_DNA"/>
</dbReference>
<feature type="domain" description="RNA polymerase Rpb1" evidence="6">
    <location>
        <begin position="7"/>
        <end position="85"/>
    </location>
</feature>
<evidence type="ECO:0000259" key="6">
    <source>
        <dbReference type="Pfam" id="PF04997"/>
    </source>
</evidence>
<keyword evidence="4" id="KW-0548">Nucleotidyltransferase</keyword>
<sequence>MSFLVFIVLKRISDDDCQLLSLNPKYARSDWMILQVFPIPPPPVRPSVMMDTSSRSEDDLTHQPMIIRHNENLRPRERNGAPAHTSPSLLNYCNFILQHTLTMSFLVSQGLKELVEYGPHPPPGKTGAKYKIWEDGQRLDRRYLKKLVTTTLSLGTR</sequence>
<dbReference type="PANTHER" id="PTHR19376:SF37">
    <property type="entry name" value="DNA-DIRECTED RNA POLYMERASE II SUBUNIT RPB1"/>
    <property type="match status" value="1"/>
</dbReference>
<evidence type="ECO:0000256" key="4">
    <source>
        <dbReference type="ARBA" id="ARBA00022695"/>
    </source>
</evidence>
<reference evidence="7 8" key="1">
    <citation type="journal article" date="2022" name="Nat. Plants">
        <title>Genomes of leafy and leafless Platanthera orchids illuminate the evolution of mycoheterotrophy.</title>
        <authorList>
            <person name="Li M.H."/>
            <person name="Liu K.W."/>
            <person name="Li Z."/>
            <person name="Lu H.C."/>
            <person name="Ye Q.L."/>
            <person name="Zhang D."/>
            <person name="Wang J.Y."/>
            <person name="Li Y.F."/>
            <person name="Zhong Z.M."/>
            <person name="Liu X."/>
            <person name="Yu X."/>
            <person name="Liu D.K."/>
            <person name="Tu X.D."/>
            <person name="Liu B."/>
            <person name="Hao Y."/>
            <person name="Liao X.Y."/>
            <person name="Jiang Y.T."/>
            <person name="Sun W.H."/>
            <person name="Chen J."/>
            <person name="Chen Y.Q."/>
            <person name="Ai Y."/>
            <person name="Zhai J.W."/>
            <person name="Wu S.S."/>
            <person name="Zhou Z."/>
            <person name="Hsiao Y.Y."/>
            <person name="Wu W.L."/>
            <person name="Chen Y.Y."/>
            <person name="Lin Y.F."/>
            <person name="Hsu J.L."/>
            <person name="Li C.Y."/>
            <person name="Wang Z.W."/>
            <person name="Zhao X."/>
            <person name="Zhong W.Y."/>
            <person name="Ma X.K."/>
            <person name="Ma L."/>
            <person name="Huang J."/>
            <person name="Chen G.Z."/>
            <person name="Huang M.Z."/>
            <person name="Huang L."/>
            <person name="Peng D.H."/>
            <person name="Luo Y.B."/>
            <person name="Zou S.Q."/>
            <person name="Chen S.P."/>
            <person name="Lan S."/>
            <person name="Tsai W.C."/>
            <person name="Van de Peer Y."/>
            <person name="Liu Z.J."/>
        </authorList>
    </citation>
    <scope>NUCLEOTIDE SEQUENCE [LARGE SCALE GENOMIC DNA]</scope>
    <source>
        <strain evidence="7">Lor287</strain>
    </source>
</reference>
<evidence type="ECO:0000256" key="2">
    <source>
        <dbReference type="ARBA" id="ARBA00022478"/>
    </source>
</evidence>
<accession>A0AAP0BLG6</accession>
<dbReference type="SUPFAM" id="SSF64484">
    <property type="entry name" value="beta and beta-prime subunits of DNA dependent RNA-polymerase"/>
    <property type="match status" value="1"/>
</dbReference>
<keyword evidence="5" id="KW-0804">Transcription</keyword>
<dbReference type="Pfam" id="PF04997">
    <property type="entry name" value="RNA_pol_Rpb1_1"/>
    <property type="match status" value="1"/>
</dbReference>
<dbReference type="GO" id="GO:0003677">
    <property type="term" value="F:DNA binding"/>
    <property type="evidence" value="ECO:0007669"/>
    <property type="project" value="InterPro"/>
</dbReference>
<proteinExistence type="predicted"/>
<name>A0AAP0BLG6_9ASPA</name>
<protein>
    <recommendedName>
        <fullName evidence="1">DNA-directed RNA polymerase</fullName>
        <ecNumber evidence="1">2.7.7.6</ecNumber>
    </recommendedName>
</protein>
<dbReference type="AlphaFoldDB" id="A0AAP0BLG6"/>
<keyword evidence="8" id="KW-1185">Reference proteome</keyword>
<dbReference type="EC" id="2.7.7.6" evidence="1"/>
<dbReference type="Gene3D" id="3.30.1490.180">
    <property type="entry name" value="RNA polymerase ii"/>
    <property type="match status" value="1"/>
</dbReference>
<evidence type="ECO:0000256" key="5">
    <source>
        <dbReference type="ARBA" id="ARBA00023163"/>
    </source>
</evidence>
<gene>
    <name evidence="7" type="primary">RPB205</name>
    <name evidence="7" type="ORF">KSP39_PZI009633</name>
</gene>
<keyword evidence="3" id="KW-0808">Transferase</keyword>